<dbReference type="InterPro" id="IPR016032">
    <property type="entry name" value="Sig_transdc_resp-reg_C-effctor"/>
</dbReference>
<organism evidence="2">
    <name type="scientific">Vibrio coralliilyticus</name>
    <dbReference type="NCBI Taxonomy" id="190893"/>
    <lineage>
        <taxon>Bacteria</taxon>
        <taxon>Pseudomonadati</taxon>
        <taxon>Pseudomonadota</taxon>
        <taxon>Gammaproteobacteria</taxon>
        <taxon>Vibrionales</taxon>
        <taxon>Vibrionaceae</taxon>
        <taxon>Vibrio</taxon>
    </lineage>
</organism>
<proteinExistence type="predicted"/>
<dbReference type="InterPro" id="IPR036388">
    <property type="entry name" value="WH-like_DNA-bd_sf"/>
</dbReference>
<name>A0A837G1C6_9VIBR</name>
<sequence>MNLLEKAKSEQCNIAIADLTYNPADKTLHSKQGEISLEPRNLALLEILLTNVGNPTSIEEFIESVWESQYISKNVVTNRISLLRNLFREHSEEADPSKIIITYPKRGYYIPESGVQLVAKTSDSNKAPQTAKKSVEKKQTALRYFSWSLNLILSAIAVVFAIHTWSHFEEDKKSNTLHIPQVRLLLDSINHEEQSLNQTVLRLKALILHSQSCSPYIHLSNMSSPTYYLQSLSEHDNFPGSEAFYDSDYTLSFNLWEDTNGVLNLESLLHHSASGRVAWRKIYHLQPPYLAATINQLNVDLSEYFKLPQPIKPLSSKLSSQIVPVSELTLEQLLSRQLSGIEVLFYTRELLFTQQSSDGLKSWIKKVRKQTPVPPPDLHMLLALLTYRSGEVERSLRMLQREYVTEIPENALILLLQANINRKIGNKQMYVAHYLKAISALTSTIEAERVLDHYSSPDRQQSCLDLWREALKDVKYIQEPQSVLWQGIEQFCQPYD</sequence>
<reference evidence="2" key="1">
    <citation type="journal article" date="2015" name="BMC Genomics">
        <title>Genome mining reveals unlocked bioactive potential of marine Gram-negative bacteria.</title>
        <authorList>
            <person name="Machado H."/>
            <person name="Sonnenschein E.C."/>
            <person name="Melchiorsen J."/>
            <person name="Gram L."/>
        </authorList>
    </citation>
    <scope>NUCLEOTIDE SEQUENCE</scope>
    <source>
        <strain evidence="2">S2052</strain>
    </source>
</reference>
<dbReference type="Gene3D" id="1.10.10.10">
    <property type="entry name" value="Winged helix-like DNA-binding domain superfamily/Winged helix DNA-binding domain"/>
    <property type="match status" value="1"/>
</dbReference>
<dbReference type="AlphaFoldDB" id="A0A837G1C6"/>
<dbReference type="InterPro" id="IPR001867">
    <property type="entry name" value="OmpR/PhoB-type_DNA-bd"/>
</dbReference>
<dbReference type="GO" id="GO:0006355">
    <property type="term" value="P:regulation of DNA-templated transcription"/>
    <property type="evidence" value="ECO:0007669"/>
    <property type="project" value="InterPro"/>
</dbReference>
<dbReference type="CDD" id="cd00383">
    <property type="entry name" value="trans_reg_C"/>
    <property type="match status" value="1"/>
</dbReference>
<keyword evidence="1" id="KW-0238">DNA-binding</keyword>
<dbReference type="RefSeq" id="WP_045987112.1">
    <property type="nucleotide sequence ID" value="NZ_CP063051.1"/>
</dbReference>
<evidence type="ECO:0000313" key="2">
    <source>
        <dbReference type="EMBL" id="KJY68463.1"/>
    </source>
</evidence>
<protein>
    <submittedName>
        <fullName evidence="2">Uncharacterized protein</fullName>
    </submittedName>
</protein>
<dbReference type="GO" id="GO:0003677">
    <property type="term" value="F:DNA binding"/>
    <property type="evidence" value="ECO:0007669"/>
    <property type="project" value="UniProtKB-UniRule"/>
</dbReference>
<dbReference type="SMART" id="SM00862">
    <property type="entry name" value="Trans_reg_C"/>
    <property type="match status" value="1"/>
</dbReference>
<accession>A0A837G1C6</accession>
<dbReference type="Pfam" id="PF00486">
    <property type="entry name" value="Trans_reg_C"/>
    <property type="match status" value="1"/>
</dbReference>
<comment type="caution">
    <text evidence="2">The sequence shown here is derived from an EMBL/GenBank/DDBJ whole genome shotgun (WGS) entry which is preliminary data.</text>
</comment>
<dbReference type="PROSITE" id="PS51755">
    <property type="entry name" value="OMPR_PHOB"/>
    <property type="match status" value="1"/>
</dbReference>
<dbReference type="SUPFAM" id="SSF46894">
    <property type="entry name" value="C-terminal effector domain of the bipartite response regulators"/>
    <property type="match status" value="1"/>
</dbReference>
<gene>
    <name evidence="2" type="ORF">TW71_20520</name>
</gene>
<dbReference type="GO" id="GO:0000160">
    <property type="term" value="P:phosphorelay signal transduction system"/>
    <property type="evidence" value="ECO:0007669"/>
    <property type="project" value="InterPro"/>
</dbReference>
<dbReference type="EMBL" id="JXXR01000022">
    <property type="protein sequence ID" value="KJY68463.1"/>
    <property type="molecule type" value="Genomic_DNA"/>
</dbReference>
<evidence type="ECO:0000256" key="1">
    <source>
        <dbReference type="ARBA" id="ARBA00023125"/>
    </source>
</evidence>